<dbReference type="GO" id="GO:0009306">
    <property type="term" value="P:protein secretion"/>
    <property type="evidence" value="ECO:0007669"/>
    <property type="project" value="InterPro"/>
</dbReference>
<dbReference type="OrthoDB" id="7784409at2"/>
<dbReference type="PANTHER" id="PTHR36985:SF1">
    <property type="entry name" value="TRANSLOCATION AND ASSEMBLY MODULE SUBUNIT TAMB"/>
    <property type="match status" value="1"/>
</dbReference>
<dbReference type="Proteomes" id="UP000216991">
    <property type="component" value="Unassembled WGS sequence"/>
</dbReference>
<keyword evidence="2" id="KW-0812">Transmembrane</keyword>
<evidence type="ECO:0000259" key="5">
    <source>
        <dbReference type="Pfam" id="PF04357"/>
    </source>
</evidence>
<dbReference type="PANTHER" id="PTHR36985">
    <property type="entry name" value="TRANSLOCATION AND ASSEMBLY MODULE SUBUNIT TAMB"/>
    <property type="match status" value="1"/>
</dbReference>
<feature type="domain" description="Translocation and assembly module TamB C-terminal" evidence="5">
    <location>
        <begin position="1042"/>
        <end position="1380"/>
    </location>
</feature>
<accession>A0A255Y759</accession>
<evidence type="ECO:0000256" key="1">
    <source>
        <dbReference type="ARBA" id="ARBA00004167"/>
    </source>
</evidence>
<comment type="subcellular location">
    <subcellularLocation>
        <location evidence="1">Membrane</location>
        <topology evidence="1">Single-pass membrane protein</topology>
    </subcellularLocation>
</comment>
<evidence type="ECO:0000256" key="2">
    <source>
        <dbReference type="ARBA" id="ARBA00022692"/>
    </source>
</evidence>
<evidence type="ECO:0000313" key="7">
    <source>
        <dbReference type="Proteomes" id="UP000216991"/>
    </source>
</evidence>
<dbReference type="EMBL" id="NOXT01000123">
    <property type="protein sequence ID" value="OYQ25011.1"/>
    <property type="molecule type" value="Genomic_DNA"/>
</dbReference>
<keyword evidence="7" id="KW-1185">Reference proteome</keyword>
<evidence type="ECO:0000313" key="6">
    <source>
        <dbReference type="EMBL" id="OYQ25011.1"/>
    </source>
</evidence>
<dbReference type="GO" id="GO:0097347">
    <property type="term" value="C:TAM protein secretion complex"/>
    <property type="evidence" value="ECO:0007669"/>
    <property type="project" value="TreeGrafter"/>
</dbReference>
<dbReference type="RefSeq" id="WP_094474841.1">
    <property type="nucleotide sequence ID" value="NZ_NOXT01000123.1"/>
</dbReference>
<dbReference type="GO" id="GO:0005886">
    <property type="term" value="C:plasma membrane"/>
    <property type="evidence" value="ECO:0007669"/>
    <property type="project" value="InterPro"/>
</dbReference>
<proteinExistence type="predicted"/>
<keyword evidence="4" id="KW-0472">Membrane</keyword>
<keyword evidence="3" id="KW-1133">Transmembrane helix</keyword>
<comment type="caution">
    <text evidence="6">The sequence shown here is derived from an EMBL/GenBank/DDBJ whole genome shotgun (WGS) entry which is preliminary data.</text>
</comment>
<reference evidence="6 7" key="1">
    <citation type="submission" date="2017-07" db="EMBL/GenBank/DDBJ databases">
        <title>Sandarakinorhabdus cyanobacteriorum sp. nov., a novel bacterium isolated from cyanobacterial aggregates in a eutrophic lake.</title>
        <authorList>
            <person name="Cai H."/>
        </authorList>
    </citation>
    <scope>NUCLEOTIDE SEQUENCE [LARGE SCALE GENOMIC DNA]</scope>
    <source>
        <strain evidence="6 7">TH057</strain>
    </source>
</reference>
<name>A0A255Y759_9SPHN</name>
<evidence type="ECO:0000256" key="4">
    <source>
        <dbReference type="ARBA" id="ARBA00023136"/>
    </source>
</evidence>
<organism evidence="6 7">
    <name type="scientific">Sandarakinorhabdus cyanobacteriorum</name>
    <dbReference type="NCBI Taxonomy" id="1981098"/>
    <lineage>
        <taxon>Bacteria</taxon>
        <taxon>Pseudomonadati</taxon>
        <taxon>Pseudomonadota</taxon>
        <taxon>Alphaproteobacteria</taxon>
        <taxon>Sphingomonadales</taxon>
        <taxon>Sphingosinicellaceae</taxon>
        <taxon>Sandarakinorhabdus</taxon>
    </lineage>
</organism>
<sequence length="1380" mass="142130">MTERLRLGLMRRSFKALLVGLLLLVAALAALPFALDTEPGRAFVARNLPALELQSGLSFRVRAIKGSLWGRGTLVGVELHDPAGRFARIDQLAVDWQPLDLLANRFAARRLAAGTIQIDRLPRLRPSSDPRLLPAIDISIARLEAPRIRLAPGVAGARAHQASLSGRIDIAAGRALVKVTAAAGSADRLLIDLDARPDDDRFALSARLQAPPGGLVAGLTGIAAGLDLTANGQGRWRSWNGTLRASSGAARLADAALTLTDGEFGLAGRIDPAALLPASALSRLLAGGLAINLRASPRDDALQVTTTATGRWFNASLSGRVDRAAERIEAGTLALKLVDGAPLPAGLTLKGLSTTARLSGPWLAPAAEAKANAASLGLPGGWWLDGVTATAIIDANDGSAAIPAAASVTAVRGLPANLAPLAGRWQASGPLIWRAGQLSGSELAVKSGPVTGRAGFSWRPATAAWGLRLVGEARGWALPLLGGSDIAFTADLKPGVAGSGDFRLTAARPPASALTRLAGSSIALAGRFTLQPGLVISASGLSLGSPRLSAGGTLGWQAGRVNFALSGRSAEFGAFRADGGGPLDALALTLRLPRPGYGLTDVEARLAARNARWQLAATAKTAAGPATLAAGFDVEPVLRLDVERLTLAGFVASGSASQSPAGPLVGRLALAGAGLSGAAQLSANGDVQQADLDLSGDNIRIAPDASIETPVGIDQLRLKALLRLPVTGPLLRGSLSLKGLERGNLVIDSASGSIDLTDGSGKASLTLSGDSGAPFAITLAAAIAGDGVQLSGDGSYDGRAARLTGPARISQDDAGWHLTPMRISSDFGNAELSGDWGPRQRRVQARLDRVSLAVVGLAYPSINLAGRVSGDVDLDLPRGAVPRGKANLRLNGLSRSAITSTSTPIDLGLNAVLGADGTLVRAVILRAGKVEGRAQARLGPAAEGAESLIAAYAAAPITGQLRYAGPAQDLWGLSGLTALDLRGGVQVAADLSGTLGDPQIAGRIIARDARVEAPLLGAVATGTSLDARFNASRLELTRFAGTSGSGRITGSGSIDLSLERGFPMDIRMAVSDAAILGRDDLSAVGSGNIRVATDEYGGVVSGTLKLSRAEYRVGRTAVADVPVLAVTERNTRVLGRRVAQYVPPTRWLYNLSITAPRDLRVTGMGIKSEWQADVRLRGAATAPELFGRVQLVRGDYDFAGKRFQLTRGDIRFQGGYPPDPIINVAAENASNGFTALLSIEGTAQRPQIRFSSVPSLPEDEVLSRVLFGARVTDLSAPEAIQLAGALTSLRGGGFNPIGAVSKGLGIDRLRILPADTTLGRKTSVAAGQYLGRNVYVELATDAQGYTATSIEIGLTRSLSLLSSVATLGGTSAGLQWTKDY</sequence>
<gene>
    <name evidence="6" type="ORF">CHU93_14330</name>
</gene>
<dbReference type="Pfam" id="PF04357">
    <property type="entry name" value="TamB"/>
    <property type="match status" value="1"/>
</dbReference>
<protein>
    <recommendedName>
        <fullName evidence="5">Translocation and assembly module TamB C-terminal domain-containing protein</fullName>
    </recommendedName>
</protein>
<dbReference type="InterPro" id="IPR007452">
    <property type="entry name" value="TamB_C"/>
</dbReference>
<evidence type="ECO:0000256" key="3">
    <source>
        <dbReference type="ARBA" id="ARBA00022989"/>
    </source>
</evidence>